<dbReference type="STRING" id="419597.SAMN04487957_1176"/>
<dbReference type="GO" id="GO:0003677">
    <property type="term" value="F:DNA binding"/>
    <property type="evidence" value="ECO:0007669"/>
    <property type="project" value="UniProtKB-UniRule"/>
</dbReference>
<feature type="domain" description="Core-binding (CB)" evidence="6">
    <location>
        <begin position="400"/>
        <end position="494"/>
    </location>
</feature>
<evidence type="ECO:0000256" key="4">
    <source>
        <dbReference type="ARBA" id="ARBA00023172"/>
    </source>
</evidence>
<keyword evidence="2" id="KW-0229">DNA integration</keyword>
<protein>
    <submittedName>
        <fullName evidence="7">Site-specific recombinase XerD</fullName>
    </submittedName>
</protein>
<dbReference type="PANTHER" id="PTHR30349:SF41">
    <property type="entry name" value="INTEGRASE_RECOMBINASE PROTEIN MJ0367-RELATED"/>
    <property type="match status" value="1"/>
</dbReference>
<evidence type="ECO:0000256" key="2">
    <source>
        <dbReference type="ARBA" id="ARBA00022908"/>
    </source>
</evidence>
<dbReference type="SUPFAM" id="SSF56349">
    <property type="entry name" value="DNA breaking-rejoining enzymes"/>
    <property type="match status" value="1"/>
</dbReference>
<dbReference type="PANTHER" id="PTHR30349">
    <property type="entry name" value="PHAGE INTEGRASE-RELATED"/>
    <property type="match status" value="1"/>
</dbReference>
<proteinExistence type="inferred from homology"/>
<keyword evidence="8" id="KW-1185">Reference proteome</keyword>
<gene>
    <name evidence="7" type="ORF">SAMN04487957_1176</name>
</gene>
<dbReference type="RefSeq" id="WP_089681183.1">
    <property type="nucleotide sequence ID" value="NZ_FNIV01000017.1"/>
</dbReference>
<dbReference type="InterPro" id="IPR011010">
    <property type="entry name" value="DNA_brk_join_enz"/>
</dbReference>
<dbReference type="AlphaFoldDB" id="A0A1H0NP14"/>
<dbReference type="GO" id="GO:0006310">
    <property type="term" value="P:DNA recombination"/>
    <property type="evidence" value="ECO:0007669"/>
    <property type="project" value="UniProtKB-KW"/>
</dbReference>
<sequence>MAMTLSTPLLMGQLVTLGATVCRAQRRDETERLLDMIMAYQAEGRLALKSDQVDTLVSAYRDARKAAGQSYRLADCRQRVTEVLQALNELPYCHNVLPPTAQPLHRPTAMPQRGEQLQDIEEAKSIRASLLQWCRESEHPDGWLLTLALSLASRLGMGERVIVSTLAMLRYEMVAKDSWLSIPTQPIELPQVGRYALQVPHDVWQALRAIRARAPSRAPDTLLVFSAREAEKPLHKRESVVRQRLNKAYQAYQKASRREGSLLIPRHCMSWYALARAARYLPVFAKVPPLWATLLTRYPLPTSTTRTLLGSSRWEDEPDTLNTTRTKMPVIAQAPEALTRPAGSWERPTASLPDDWARQLKNTINQCLNAILSEVGTPYTKAAHRQKIESIVTRYQRHVTELTHTDTSYVHLLLDWAYDLLCCQKTYKWKTVSTYLSRLSHMSILENSAILDLQEWDDDTIEDIQLTLLQEIRLEASTRADTLMLLRRFFSFCTELGLLDGLHLPQANIDVPMSTLRTEIISPRDAELLWKQLTHAGVIGSTNQMYALMLALGCYGGLRIGEVANLTLADIQIEPWVGFSDDFMNDAMSDIAPMDGATACWIIVRGGKTPAARRRIPLHVLACRDVIPTLNNWIQERRRQCATLPLKDIALFGPRGQADAYSKEAIGRAILPILKDGLGQRIDFHSLRHAAVSWLLLRLHAAQHHDFAESLSYRFDELFQIDRCQEVLDHFCSAGGDGILQRGNLYEAVAKWIGHRHSGTTLLHYAHTLSIIHSDILKQSR</sequence>
<accession>A0A1H0NP14</accession>
<dbReference type="InterPro" id="IPR050090">
    <property type="entry name" value="Tyrosine_recombinase_XerCD"/>
</dbReference>
<keyword evidence="4" id="KW-0233">DNA recombination</keyword>
<evidence type="ECO:0000256" key="5">
    <source>
        <dbReference type="PROSITE-ProRule" id="PRU01248"/>
    </source>
</evidence>
<evidence type="ECO:0000313" key="7">
    <source>
        <dbReference type="EMBL" id="SDO94403.1"/>
    </source>
</evidence>
<evidence type="ECO:0000259" key="6">
    <source>
        <dbReference type="PROSITE" id="PS51900"/>
    </source>
</evidence>
<organism evidence="7 8">
    <name type="scientific">Halomonas shengliensis</name>
    <dbReference type="NCBI Taxonomy" id="419597"/>
    <lineage>
        <taxon>Bacteria</taxon>
        <taxon>Pseudomonadati</taxon>
        <taxon>Pseudomonadota</taxon>
        <taxon>Gammaproteobacteria</taxon>
        <taxon>Oceanospirillales</taxon>
        <taxon>Halomonadaceae</taxon>
        <taxon>Halomonas</taxon>
    </lineage>
</organism>
<dbReference type="InterPro" id="IPR044068">
    <property type="entry name" value="CB"/>
</dbReference>
<reference evidence="8" key="1">
    <citation type="submission" date="2016-10" db="EMBL/GenBank/DDBJ databases">
        <authorList>
            <person name="Varghese N."/>
            <person name="Submissions S."/>
        </authorList>
    </citation>
    <scope>NUCLEOTIDE SEQUENCE [LARGE SCALE GENOMIC DNA]</scope>
    <source>
        <strain evidence="8">CGMCC 1.6444</strain>
    </source>
</reference>
<dbReference type="EMBL" id="FNIV01000017">
    <property type="protein sequence ID" value="SDO94403.1"/>
    <property type="molecule type" value="Genomic_DNA"/>
</dbReference>
<keyword evidence="3 5" id="KW-0238">DNA-binding</keyword>
<dbReference type="PROSITE" id="PS51900">
    <property type="entry name" value="CB"/>
    <property type="match status" value="1"/>
</dbReference>
<evidence type="ECO:0000313" key="8">
    <source>
        <dbReference type="Proteomes" id="UP000199075"/>
    </source>
</evidence>
<comment type="similarity">
    <text evidence="1">Belongs to the 'phage' integrase family.</text>
</comment>
<dbReference type="InterPro" id="IPR013762">
    <property type="entry name" value="Integrase-like_cat_sf"/>
</dbReference>
<dbReference type="Proteomes" id="UP000199075">
    <property type="component" value="Unassembled WGS sequence"/>
</dbReference>
<dbReference type="OrthoDB" id="6118630at2"/>
<dbReference type="GO" id="GO:0015074">
    <property type="term" value="P:DNA integration"/>
    <property type="evidence" value="ECO:0007669"/>
    <property type="project" value="UniProtKB-KW"/>
</dbReference>
<name>A0A1H0NP14_9GAMM</name>
<evidence type="ECO:0000256" key="1">
    <source>
        <dbReference type="ARBA" id="ARBA00008857"/>
    </source>
</evidence>
<evidence type="ECO:0000256" key="3">
    <source>
        <dbReference type="ARBA" id="ARBA00023125"/>
    </source>
</evidence>
<dbReference type="Gene3D" id="1.10.443.10">
    <property type="entry name" value="Intergrase catalytic core"/>
    <property type="match status" value="1"/>
</dbReference>